<dbReference type="InParanoid" id="Q89MC0"/>
<accession>Q89MC0</accession>
<protein>
    <submittedName>
        <fullName evidence="1">Bsr4273 protein</fullName>
    </submittedName>
</protein>
<dbReference type="HOGENOM" id="CLU_2354228_0_0_5"/>
<proteinExistence type="predicted"/>
<dbReference type="AlphaFoldDB" id="Q89MC0"/>
<sequence length="96" mass="10282">MDGRLDCDINYHSNHEESRVGPDMADPEGAMACCEATERGLSLRLGGRFQGALPADLGDRLAGLDRDELKQVLRRSATAASVDEAITIPVGTEIGR</sequence>
<gene>
    <name evidence="1" type="ordered locus">bsr4273</name>
</gene>
<dbReference type="KEGG" id="bja:bsr4273"/>
<evidence type="ECO:0000313" key="2">
    <source>
        <dbReference type="Proteomes" id="UP000002526"/>
    </source>
</evidence>
<organism evidence="1 2">
    <name type="scientific">Bradyrhizobium diazoefficiens (strain JCM 10833 / BCRC 13528 / IAM 13628 / NBRC 14792 / USDA 110)</name>
    <dbReference type="NCBI Taxonomy" id="224911"/>
    <lineage>
        <taxon>Bacteria</taxon>
        <taxon>Pseudomonadati</taxon>
        <taxon>Pseudomonadota</taxon>
        <taxon>Alphaproteobacteria</taxon>
        <taxon>Hyphomicrobiales</taxon>
        <taxon>Nitrobacteraceae</taxon>
        <taxon>Bradyrhizobium</taxon>
    </lineage>
</organism>
<dbReference type="EnsemblBacteria" id="BAC49538">
    <property type="protein sequence ID" value="BAC49538"/>
    <property type="gene ID" value="BAC49538"/>
</dbReference>
<dbReference type="Proteomes" id="UP000002526">
    <property type="component" value="Chromosome"/>
</dbReference>
<dbReference type="EMBL" id="BA000040">
    <property type="protein sequence ID" value="BAC49538.1"/>
    <property type="molecule type" value="Genomic_DNA"/>
</dbReference>
<keyword evidence="2" id="KW-1185">Reference proteome</keyword>
<reference evidence="2" key="1">
    <citation type="journal article" date="2002" name="DNA Res.">
        <title>Complete genomic sequence of nitrogen-fixing symbiotic bacterium Bradyrhizobium japonicum USDA110.</title>
        <authorList>
            <person name="Kaneko T."/>
            <person name="Nakamura Y."/>
            <person name="Sato S."/>
            <person name="Minamisawa K."/>
            <person name="Uchiumi T."/>
            <person name="Sasamoto S."/>
            <person name="Watanabe A."/>
            <person name="Idesawa K."/>
            <person name="Iriguchi M."/>
            <person name="Kawashima K."/>
            <person name="Kohara M."/>
            <person name="Matsumoto M."/>
            <person name="Shimpo S."/>
            <person name="Tsuruoka H."/>
            <person name="Wada T."/>
            <person name="Yamada M."/>
            <person name="Tabata S."/>
        </authorList>
    </citation>
    <scope>NUCLEOTIDE SEQUENCE [LARGE SCALE GENOMIC DNA]</scope>
    <source>
        <strain evidence="2">JCM 10833 / BCRC 13528 / IAM 13628 / NBRC 14792 / USDA 110</strain>
    </source>
</reference>
<dbReference type="PATRIC" id="fig|224911.5.peg.4299"/>
<name>Q89MC0_BRADU</name>
<evidence type="ECO:0000313" key="1">
    <source>
        <dbReference type="EMBL" id="BAC49538.1"/>
    </source>
</evidence>